<reference evidence="1 2" key="1">
    <citation type="submission" date="2020-04" db="EMBL/GenBank/DDBJ databases">
        <title>Luteolibacter sp. G-1-1-1 isolated from soil.</title>
        <authorList>
            <person name="Dahal R.H."/>
        </authorList>
    </citation>
    <scope>NUCLEOTIDE SEQUENCE [LARGE SCALE GENOMIC DNA]</scope>
    <source>
        <strain evidence="1 2">G-1-1-1</strain>
    </source>
</reference>
<accession>A0A858RF84</accession>
<dbReference type="InterPro" id="IPR010064">
    <property type="entry name" value="HK97-gp10_tail"/>
</dbReference>
<dbReference type="AlphaFoldDB" id="A0A858RF84"/>
<evidence type="ECO:0000313" key="1">
    <source>
        <dbReference type="EMBL" id="QJE95208.1"/>
    </source>
</evidence>
<dbReference type="Pfam" id="PF04883">
    <property type="entry name" value="HK97-gp10_like"/>
    <property type="match status" value="1"/>
</dbReference>
<proteinExistence type="predicted"/>
<protein>
    <recommendedName>
        <fullName evidence="3">HK97 gp10 family phage protein</fullName>
    </recommendedName>
</protein>
<dbReference type="Proteomes" id="UP000501812">
    <property type="component" value="Chromosome"/>
</dbReference>
<sequence>MATQIKVEGFKELRARAAKLDARLQKKVYGAAVRAGGKILVDAAKEKVPVRTGSLRKSLVHRASSKPSKGLFGVKVTIRGALKASGRVAHRGGNKGKPYYPDAVERYYRFQELGTKFHPAKPFLKPALQGRSDAVLKAVREALEEGIERQAKGL</sequence>
<gene>
    <name evidence="1" type="ORF">HHL09_05275</name>
</gene>
<evidence type="ECO:0000313" key="2">
    <source>
        <dbReference type="Proteomes" id="UP000501812"/>
    </source>
</evidence>
<organism evidence="1 2">
    <name type="scientific">Luteolibacter luteus</name>
    <dbReference type="NCBI Taxonomy" id="2728835"/>
    <lineage>
        <taxon>Bacteria</taxon>
        <taxon>Pseudomonadati</taxon>
        <taxon>Verrucomicrobiota</taxon>
        <taxon>Verrucomicrobiia</taxon>
        <taxon>Verrucomicrobiales</taxon>
        <taxon>Verrucomicrobiaceae</taxon>
        <taxon>Luteolibacter</taxon>
    </lineage>
</organism>
<dbReference type="NCBIfam" id="TIGR01725">
    <property type="entry name" value="phge_HK97_gp10"/>
    <property type="match status" value="1"/>
</dbReference>
<dbReference type="KEGG" id="luo:HHL09_05275"/>
<dbReference type="RefSeq" id="WP_169453429.1">
    <property type="nucleotide sequence ID" value="NZ_CP051774.1"/>
</dbReference>
<evidence type="ECO:0008006" key="3">
    <source>
        <dbReference type="Google" id="ProtNLM"/>
    </source>
</evidence>
<dbReference type="EMBL" id="CP051774">
    <property type="protein sequence ID" value="QJE95208.1"/>
    <property type="molecule type" value="Genomic_DNA"/>
</dbReference>
<name>A0A858RF84_9BACT</name>
<keyword evidence="2" id="KW-1185">Reference proteome</keyword>